<reference evidence="2" key="1">
    <citation type="submission" date="2025-08" db="UniProtKB">
        <authorList>
            <consortium name="Ensembl"/>
        </authorList>
    </citation>
    <scope>IDENTIFICATION</scope>
</reference>
<dbReference type="AlphaFoldDB" id="A0A9J8C8T3"/>
<sequence>MRTLQIYVKMIFYIYNFYFTGFTRAINSIPCLGFSLLFHVNNSIDMRRECILKALCVYLNEDYAQLLNEYNDCDWVNAKEAIAQMVMGIYIVRSEGHQPGDKPVDIGIVIEGTEVLCSLKNVAVAVAMLFGLTYALNLSYPRELKATFEVIQKGFFNLDGQKLSPKVQALKNKMLECVLKRLNLDARR</sequence>
<evidence type="ECO:0000313" key="3">
    <source>
        <dbReference type="Proteomes" id="UP001108240"/>
    </source>
</evidence>
<evidence type="ECO:0000256" key="1">
    <source>
        <dbReference type="SAM" id="Phobius"/>
    </source>
</evidence>
<feature type="transmembrane region" description="Helical" evidence="1">
    <location>
        <begin position="12"/>
        <end position="38"/>
    </location>
</feature>
<proteinExistence type="predicted"/>
<dbReference type="PANTHER" id="PTHR31025:SF27">
    <property type="entry name" value="SI:CH211-193K19.2-RELATED"/>
    <property type="match status" value="1"/>
</dbReference>
<name>A0A9J8C8T3_CYPCA</name>
<keyword evidence="1" id="KW-1133">Transmembrane helix</keyword>
<keyword evidence="1" id="KW-0812">Transmembrane</keyword>
<keyword evidence="3" id="KW-1185">Reference proteome</keyword>
<dbReference type="PANTHER" id="PTHR31025">
    <property type="entry name" value="SI:CH211-196P9.1-RELATED"/>
    <property type="match status" value="1"/>
</dbReference>
<dbReference type="Ensembl" id="ENSCCRT00000196542.1">
    <property type="protein sequence ID" value="ENSCCRP00000165588.1"/>
    <property type="gene ID" value="ENSCCRG00000006940.2"/>
</dbReference>
<evidence type="ECO:0000313" key="2">
    <source>
        <dbReference type="Ensembl" id="ENSCCRP00000165588.1"/>
    </source>
</evidence>
<accession>A0A9J8C8T3</accession>
<reference evidence="2" key="2">
    <citation type="submission" date="2025-09" db="UniProtKB">
        <authorList>
            <consortium name="Ensembl"/>
        </authorList>
    </citation>
    <scope>IDENTIFICATION</scope>
</reference>
<protein>
    <submittedName>
        <fullName evidence="2">Uncharacterized protein</fullName>
    </submittedName>
</protein>
<dbReference type="Proteomes" id="UP001108240">
    <property type="component" value="Unplaced"/>
</dbReference>
<keyword evidence="1" id="KW-0472">Membrane</keyword>
<dbReference type="GeneTree" id="ENSGT00950000182912"/>
<organism evidence="2 3">
    <name type="scientific">Cyprinus carpio carpio</name>
    <dbReference type="NCBI Taxonomy" id="630221"/>
    <lineage>
        <taxon>Eukaryota</taxon>
        <taxon>Metazoa</taxon>
        <taxon>Chordata</taxon>
        <taxon>Craniata</taxon>
        <taxon>Vertebrata</taxon>
        <taxon>Euteleostomi</taxon>
        <taxon>Actinopterygii</taxon>
        <taxon>Neopterygii</taxon>
        <taxon>Teleostei</taxon>
        <taxon>Ostariophysi</taxon>
        <taxon>Cypriniformes</taxon>
        <taxon>Cyprinidae</taxon>
        <taxon>Cyprininae</taxon>
        <taxon>Cyprinus</taxon>
    </lineage>
</organism>